<keyword evidence="2" id="KW-1185">Reference proteome</keyword>
<evidence type="ECO:0000313" key="1">
    <source>
        <dbReference type="EMBL" id="KAK3712840.1"/>
    </source>
</evidence>
<protein>
    <submittedName>
        <fullName evidence="1">Uncharacterized protein</fullName>
    </submittedName>
</protein>
<gene>
    <name evidence="1" type="ORF">LTR37_008931</name>
</gene>
<dbReference type="EMBL" id="JAUTXU010000067">
    <property type="protein sequence ID" value="KAK3712840.1"/>
    <property type="molecule type" value="Genomic_DNA"/>
</dbReference>
<sequence>MEGARQSAMLDEVTTEFKLDRLIKLFIGQQTTPYLVQETLLTDIATYFANAMKWDDRSSEPSGILRFPDDDEDAWKVLLHWIIKGKLPTTRSGQATQMLWVHCWILGDKYNIAAFQDDVMVELVFELAHQKTSLEIVKTAFEGTIEDCKLRKLMAEETVDLIRTTKDWCHKKLELLDGVSGFTPALLKAMDEHDLLLDGAGDTTTLRARMTSGGISQWKAYTVGDGPWQHWIYYARA</sequence>
<proteinExistence type="predicted"/>
<reference evidence="1" key="1">
    <citation type="submission" date="2023-07" db="EMBL/GenBank/DDBJ databases">
        <title>Black Yeasts Isolated from many extreme environments.</title>
        <authorList>
            <person name="Coleine C."/>
            <person name="Stajich J.E."/>
            <person name="Selbmann L."/>
        </authorList>
    </citation>
    <scope>NUCLEOTIDE SEQUENCE</scope>
    <source>
        <strain evidence="1">CCFEE 5714</strain>
    </source>
</reference>
<name>A0ACC3NC92_9PEZI</name>
<dbReference type="Proteomes" id="UP001281147">
    <property type="component" value="Unassembled WGS sequence"/>
</dbReference>
<evidence type="ECO:0000313" key="2">
    <source>
        <dbReference type="Proteomes" id="UP001281147"/>
    </source>
</evidence>
<organism evidence="1 2">
    <name type="scientific">Vermiconidia calcicola</name>
    <dbReference type="NCBI Taxonomy" id="1690605"/>
    <lineage>
        <taxon>Eukaryota</taxon>
        <taxon>Fungi</taxon>
        <taxon>Dikarya</taxon>
        <taxon>Ascomycota</taxon>
        <taxon>Pezizomycotina</taxon>
        <taxon>Dothideomycetes</taxon>
        <taxon>Dothideomycetidae</taxon>
        <taxon>Mycosphaerellales</taxon>
        <taxon>Extremaceae</taxon>
        <taxon>Vermiconidia</taxon>
    </lineage>
</organism>
<accession>A0ACC3NC92</accession>
<comment type="caution">
    <text evidence="1">The sequence shown here is derived from an EMBL/GenBank/DDBJ whole genome shotgun (WGS) entry which is preliminary data.</text>
</comment>